<feature type="transmembrane region" description="Helical" evidence="2">
    <location>
        <begin position="31"/>
        <end position="51"/>
    </location>
</feature>
<dbReference type="Proteomes" id="UP000516314">
    <property type="component" value="Chromosome 2"/>
</dbReference>
<dbReference type="Araport" id="AT2G26520"/>
<reference evidence="4 5" key="1">
    <citation type="submission" date="2020-09" db="EMBL/GenBank/DDBJ databases">
        <authorList>
            <person name="Ashkenazy H."/>
        </authorList>
    </citation>
    <scope>NUCLEOTIDE SEQUENCE [LARGE SCALE GENOMIC DNA]</scope>
    <source>
        <strain evidence="5">cv. Cdm-0</strain>
    </source>
</reference>
<organism evidence="4 5">
    <name type="scientific">Arabidopsis thaliana</name>
    <name type="common">Mouse-ear cress</name>
    <dbReference type="NCBI Taxonomy" id="3702"/>
    <lineage>
        <taxon>Eukaryota</taxon>
        <taxon>Viridiplantae</taxon>
        <taxon>Streptophyta</taxon>
        <taxon>Embryophyta</taxon>
        <taxon>Tracheophyta</taxon>
        <taxon>Spermatophyta</taxon>
        <taxon>Magnoliopsida</taxon>
        <taxon>eudicotyledons</taxon>
        <taxon>Gunneridae</taxon>
        <taxon>Pentapetalae</taxon>
        <taxon>rosids</taxon>
        <taxon>malvids</taxon>
        <taxon>Brassicales</taxon>
        <taxon>Brassicaceae</taxon>
        <taxon>Camelineae</taxon>
        <taxon>Arabidopsis</taxon>
    </lineage>
</organism>
<dbReference type="GeneID" id="817193"/>
<proteinExistence type="predicted"/>
<evidence type="ECO:0000313" key="4">
    <source>
        <dbReference type="EMBL" id="CAD5319578.1"/>
    </source>
</evidence>
<evidence type="ECO:0000313" key="3">
    <source>
        <dbReference type="Araport" id="AT2G26520"/>
    </source>
</evidence>
<keyword evidence="2" id="KW-0812">Transmembrane</keyword>
<evidence type="ECO:0000313" key="5">
    <source>
        <dbReference type="Proteomes" id="UP000516314"/>
    </source>
</evidence>
<dbReference type="SMR" id="A0A7G2EF56"/>
<dbReference type="AlphaFoldDB" id="A0A7G2EF56"/>
<name>A0A7G2EF56_ARATH</name>
<keyword evidence="2" id="KW-1133">Transmembrane helix</keyword>
<feature type="compositionally biased region" description="Basic and acidic residues" evidence="1">
    <location>
        <begin position="112"/>
        <end position="135"/>
    </location>
</feature>
<accession>A0A7G2EF56</accession>
<dbReference type="PANTHER" id="PTHR33429">
    <property type="entry name" value="OS02G0708000 PROTEIN-RELATED"/>
    <property type="match status" value="1"/>
</dbReference>
<keyword evidence="2" id="KW-0472">Membrane</keyword>
<dbReference type="OMA" id="RRRIMGH"/>
<dbReference type="ExpressionAtlas" id="A0A7G2EF56">
    <property type="expression patterns" value="baseline and differential"/>
</dbReference>
<evidence type="ECO:0000256" key="1">
    <source>
        <dbReference type="SAM" id="MobiDB-lite"/>
    </source>
</evidence>
<feature type="compositionally biased region" description="Pro residues" evidence="1">
    <location>
        <begin position="89"/>
        <end position="99"/>
    </location>
</feature>
<feature type="region of interest" description="Disordered" evidence="1">
    <location>
        <begin position="79"/>
        <end position="145"/>
    </location>
</feature>
<protein>
    <submittedName>
        <fullName evidence="4">(thale cress) hypothetical protein</fullName>
    </submittedName>
</protein>
<dbReference type="PANTHER" id="PTHR33429:SF24">
    <property type="entry name" value="EXPRESSED PROTEIN"/>
    <property type="match status" value="1"/>
</dbReference>
<gene>
    <name evidence="3" type="ordered locus">At2g26520</name>
    <name evidence="4" type="ORF">AT9943_LOCUS7752</name>
</gene>
<dbReference type="EMBL" id="LR881467">
    <property type="protein sequence ID" value="CAD5319578.1"/>
    <property type="molecule type" value="Genomic_DNA"/>
</dbReference>
<dbReference type="KEGG" id="ath:AT2G26520"/>
<evidence type="ECO:0000256" key="2">
    <source>
        <dbReference type="SAM" id="Phobius"/>
    </source>
</evidence>
<sequence length="145" mass="15438">MASMPLYWQPPPATEVSQDSSSVSSAGNSTIGPFIAVFIVVTVLCVLASVIGRLCSGKTILGYGDYDMERWAESRCGSCIDGHIHPHRPSPSPTPPPRQPLHHTSSGVSAESEGHVADLDHETDGEKQDSLDHEPPQQTPSSAHS</sequence>